<dbReference type="Gramene" id="rna25594">
    <property type="protein sequence ID" value="RHN62953.1"/>
    <property type="gene ID" value="gene25594"/>
</dbReference>
<evidence type="ECO:0000256" key="2">
    <source>
        <dbReference type="SAM" id="Phobius"/>
    </source>
</evidence>
<comment type="caution">
    <text evidence="3">The sequence shown here is derived from an EMBL/GenBank/DDBJ whole genome shotgun (WGS) entry which is preliminary data.</text>
</comment>
<evidence type="ECO:0000313" key="4">
    <source>
        <dbReference type="Proteomes" id="UP000265566"/>
    </source>
</evidence>
<dbReference type="PANTHER" id="PTHR31896">
    <property type="entry name" value="FAMILY REGULATORY PROTEIN, PUTATIVE (AFU_ORTHOLOGUE AFUA_3G14730)-RELATED"/>
    <property type="match status" value="1"/>
</dbReference>
<evidence type="ECO:0000256" key="1">
    <source>
        <dbReference type="ARBA" id="ARBA00022679"/>
    </source>
</evidence>
<keyword evidence="2" id="KW-0812">Transmembrane</keyword>
<keyword evidence="1 3" id="KW-0808">Transferase</keyword>
<dbReference type="Pfam" id="PF02458">
    <property type="entry name" value="Transferase"/>
    <property type="match status" value="1"/>
</dbReference>
<sequence length="479" mass="53628">MKDIYTLYYIAYLITFLILFIPLDSLNTMTGILVISTTTIQAKKHVDDNSTHTIIDLAPWDLKYLKMAPIQKGLLFHKPNTNQIDHLKQTLSSTLNFFPPLAGRLVITQHDEPNNASCSIICNNAGALFVHAKAEHTAIADILQPKYVPPIVSSLFLLNEIQNHKGTSQPLLAVQVTELIDGIFIGFAINHVGVDAKSFWHFINSWAEISQGFNKPTNIPSFKRWFPNNINRPIRFPFTKEAQKQPFTNEAQNQQCEVLSHRIFHFSKEQILQLKSKANAEISSSNSSEKIIISSLQALLSHVWRLIISKQNLKPEERSAFVLPIDCRTRMCPKLEDNYFGSGIGATGYVIMQVGELMESGIGKIAMEMNKVISIQSHHEKVVNNYESWLKTPSIPEAGRSSSNLLIASSSPRFNYYGNDFGWGKPIAVRNGVGLKRNIGRVIVLGGEEEGSVDIQVCLPYDILEAMGNDHLSMDPITV</sequence>
<organism evidence="3 4">
    <name type="scientific">Medicago truncatula</name>
    <name type="common">Barrel medic</name>
    <name type="synonym">Medicago tribuloides</name>
    <dbReference type="NCBI Taxonomy" id="3880"/>
    <lineage>
        <taxon>Eukaryota</taxon>
        <taxon>Viridiplantae</taxon>
        <taxon>Streptophyta</taxon>
        <taxon>Embryophyta</taxon>
        <taxon>Tracheophyta</taxon>
        <taxon>Spermatophyta</taxon>
        <taxon>Magnoliopsida</taxon>
        <taxon>eudicotyledons</taxon>
        <taxon>Gunneridae</taxon>
        <taxon>Pentapetalae</taxon>
        <taxon>rosids</taxon>
        <taxon>fabids</taxon>
        <taxon>Fabales</taxon>
        <taxon>Fabaceae</taxon>
        <taxon>Papilionoideae</taxon>
        <taxon>50 kb inversion clade</taxon>
        <taxon>NPAAA clade</taxon>
        <taxon>Hologalegina</taxon>
        <taxon>IRL clade</taxon>
        <taxon>Trifolieae</taxon>
        <taxon>Medicago</taxon>
    </lineage>
</organism>
<dbReference type="GO" id="GO:0102406">
    <property type="term" value="F:omega-hydroxypalmitate O-sinapoyl transferase activity"/>
    <property type="evidence" value="ECO:0007669"/>
    <property type="project" value="UniProtKB-EC"/>
</dbReference>
<keyword evidence="2" id="KW-1133">Transmembrane helix</keyword>
<dbReference type="Proteomes" id="UP000265566">
    <property type="component" value="Chromosome 4"/>
</dbReference>
<name>A0A396IDS2_MEDTR</name>
<dbReference type="InterPro" id="IPR023213">
    <property type="entry name" value="CAT-like_dom_sf"/>
</dbReference>
<dbReference type="EC" id="2.3.1.188" evidence="3"/>
<keyword evidence="3" id="KW-0012">Acyltransferase</keyword>
<proteinExistence type="predicted"/>
<keyword evidence="2" id="KW-0472">Membrane</keyword>
<dbReference type="PANTHER" id="PTHR31896:SF43">
    <property type="entry name" value="PROTEIN ENHANCED PSEUDOMONAS SUSCEPTIBILITY 1"/>
    <property type="match status" value="1"/>
</dbReference>
<reference evidence="4" key="1">
    <citation type="journal article" date="2018" name="Nat. Plants">
        <title>Whole-genome landscape of Medicago truncatula symbiotic genes.</title>
        <authorList>
            <person name="Pecrix Y."/>
            <person name="Staton S.E."/>
            <person name="Sallet E."/>
            <person name="Lelandais-Briere C."/>
            <person name="Moreau S."/>
            <person name="Carrere S."/>
            <person name="Blein T."/>
            <person name="Jardinaud M.F."/>
            <person name="Latrasse D."/>
            <person name="Zouine M."/>
            <person name="Zahm M."/>
            <person name="Kreplak J."/>
            <person name="Mayjonade B."/>
            <person name="Satge C."/>
            <person name="Perez M."/>
            <person name="Cauet S."/>
            <person name="Marande W."/>
            <person name="Chantry-Darmon C."/>
            <person name="Lopez-Roques C."/>
            <person name="Bouchez O."/>
            <person name="Berard A."/>
            <person name="Debelle F."/>
            <person name="Munos S."/>
            <person name="Bendahmane A."/>
            <person name="Berges H."/>
            <person name="Niebel A."/>
            <person name="Buitink J."/>
            <person name="Frugier F."/>
            <person name="Benhamed M."/>
            <person name="Crespi M."/>
            <person name="Gouzy J."/>
            <person name="Gamas P."/>
        </authorList>
    </citation>
    <scope>NUCLEOTIDE SEQUENCE [LARGE SCALE GENOMIC DNA]</scope>
    <source>
        <strain evidence="4">cv. Jemalong A17</strain>
    </source>
</reference>
<dbReference type="EMBL" id="PSQE01000004">
    <property type="protein sequence ID" value="RHN62953.1"/>
    <property type="molecule type" value="Genomic_DNA"/>
</dbReference>
<accession>A0A396IDS2</accession>
<dbReference type="Gene3D" id="3.30.559.10">
    <property type="entry name" value="Chloramphenicol acetyltransferase-like domain"/>
    <property type="match status" value="2"/>
</dbReference>
<dbReference type="InterPro" id="IPR051283">
    <property type="entry name" value="Sec_Metabolite_Acyltrans"/>
</dbReference>
<dbReference type="AlphaFoldDB" id="A0A396IDS2"/>
<feature type="transmembrane region" description="Helical" evidence="2">
    <location>
        <begin position="6"/>
        <end position="23"/>
    </location>
</feature>
<evidence type="ECO:0000313" key="3">
    <source>
        <dbReference type="EMBL" id="RHN62953.1"/>
    </source>
</evidence>
<protein>
    <submittedName>
        <fullName evidence="3">Putative omega-hydroxypalmitate O-feruloyl transferase</fullName>
        <ecNumber evidence="3">2.3.1.188</ecNumber>
    </submittedName>
</protein>
<gene>
    <name evidence="3" type="ORF">MtrunA17_Chr4g0053061</name>
</gene>